<sequence>MPLHLTRRLYLYQFSQIKWKMLDFDHPASSTTKHERVPPPDTPSKKRQTGENESKHLPPKSPELSRASSTSTGFAAKESNSTHTMVNTAPERPLPASPGPPHKTFVPGHRRKYSCGGCAQSLPANKTKGDCFNDKVYKGKSCVRCKGKACRPLIPEARSPTLRLQRELRKKKDHQNEGYMEFLRSQIRSILPPNRKDVPGIIEARVKAGDFKDLTDGTCPLRMRMSEWTSLTPTQKLTTRPMLPPFLVRVFPPPLVRPLCDQDWPLQALGTHCQERVQAGLSRDSRRMGTVLGNPRRMRSLAKTT</sequence>
<dbReference type="GeneID" id="19403419"/>
<feature type="compositionally biased region" description="Pro residues" evidence="1">
    <location>
        <begin position="92"/>
        <end position="101"/>
    </location>
</feature>
<dbReference type="AlphaFoldDB" id="R0J4S9"/>
<feature type="compositionally biased region" description="Polar residues" evidence="1">
    <location>
        <begin position="66"/>
        <end position="87"/>
    </location>
</feature>
<dbReference type="EMBL" id="KB908481">
    <property type="protein sequence ID" value="EOA91726.1"/>
    <property type="molecule type" value="Genomic_DNA"/>
</dbReference>
<dbReference type="Proteomes" id="UP000016935">
    <property type="component" value="Unassembled WGS sequence"/>
</dbReference>
<evidence type="ECO:0000256" key="1">
    <source>
        <dbReference type="SAM" id="MobiDB-lite"/>
    </source>
</evidence>
<feature type="compositionally biased region" description="Basic and acidic residues" evidence="1">
    <location>
        <begin position="28"/>
        <end position="38"/>
    </location>
</feature>
<organism evidence="2 3">
    <name type="scientific">Exserohilum turcicum (strain 28A)</name>
    <name type="common">Northern leaf blight fungus</name>
    <name type="synonym">Setosphaeria turcica</name>
    <dbReference type="NCBI Taxonomy" id="671987"/>
    <lineage>
        <taxon>Eukaryota</taxon>
        <taxon>Fungi</taxon>
        <taxon>Dikarya</taxon>
        <taxon>Ascomycota</taxon>
        <taxon>Pezizomycotina</taxon>
        <taxon>Dothideomycetes</taxon>
        <taxon>Pleosporomycetidae</taxon>
        <taxon>Pleosporales</taxon>
        <taxon>Pleosporineae</taxon>
        <taxon>Pleosporaceae</taxon>
        <taxon>Exserohilum</taxon>
    </lineage>
</organism>
<proteinExistence type="predicted"/>
<keyword evidence="3" id="KW-1185">Reference proteome</keyword>
<evidence type="ECO:0000313" key="3">
    <source>
        <dbReference type="Proteomes" id="UP000016935"/>
    </source>
</evidence>
<accession>R0J4S9</accession>
<name>R0J4S9_EXST2</name>
<gene>
    <name evidence="2" type="ORF">SETTUDRAFT_30242</name>
</gene>
<dbReference type="HOGENOM" id="CLU_912652_0_0_1"/>
<reference evidence="2 3" key="2">
    <citation type="journal article" date="2013" name="PLoS Genet.">
        <title>Comparative genome structure, secondary metabolite, and effector coding capacity across Cochliobolus pathogens.</title>
        <authorList>
            <person name="Condon B.J."/>
            <person name="Leng Y."/>
            <person name="Wu D."/>
            <person name="Bushley K.E."/>
            <person name="Ohm R.A."/>
            <person name="Otillar R."/>
            <person name="Martin J."/>
            <person name="Schackwitz W."/>
            <person name="Grimwood J."/>
            <person name="MohdZainudin N."/>
            <person name="Xue C."/>
            <person name="Wang R."/>
            <person name="Manning V.A."/>
            <person name="Dhillon B."/>
            <person name="Tu Z.J."/>
            <person name="Steffenson B.J."/>
            <person name="Salamov A."/>
            <person name="Sun H."/>
            <person name="Lowry S."/>
            <person name="LaButti K."/>
            <person name="Han J."/>
            <person name="Copeland A."/>
            <person name="Lindquist E."/>
            <person name="Barry K."/>
            <person name="Schmutz J."/>
            <person name="Baker S.E."/>
            <person name="Ciuffetti L.M."/>
            <person name="Grigoriev I.V."/>
            <person name="Zhong S."/>
            <person name="Turgeon B.G."/>
        </authorList>
    </citation>
    <scope>NUCLEOTIDE SEQUENCE [LARGE SCALE GENOMIC DNA]</scope>
    <source>
        <strain evidence="3">28A</strain>
    </source>
</reference>
<protein>
    <submittedName>
        <fullName evidence="2">Uncharacterized protein</fullName>
    </submittedName>
</protein>
<evidence type="ECO:0000313" key="2">
    <source>
        <dbReference type="EMBL" id="EOA91726.1"/>
    </source>
</evidence>
<reference evidence="2 3" key="1">
    <citation type="journal article" date="2012" name="PLoS Pathog.">
        <title>Diverse lifestyles and strategies of plant pathogenesis encoded in the genomes of eighteen Dothideomycetes fungi.</title>
        <authorList>
            <person name="Ohm R.A."/>
            <person name="Feau N."/>
            <person name="Henrissat B."/>
            <person name="Schoch C.L."/>
            <person name="Horwitz B.A."/>
            <person name="Barry K.W."/>
            <person name="Condon B.J."/>
            <person name="Copeland A.C."/>
            <person name="Dhillon B."/>
            <person name="Glaser F."/>
            <person name="Hesse C.N."/>
            <person name="Kosti I."/>
            <person name="LaButti K."/>
            <person name="Lindquist E.A."/>
            <person name="Lucas S."/>
            <person name="Salamov A.A."/>
            <person name="Bradshaw R.E."/>
            <person name="Ciuffetti L."/>
            <person name="Hamelin R.C."/>
            <person name="Kema G.H.J."/>
            <person name="Lawrence C."/>
            <person name="Scott J.A."/>
            <person name="Spatafora J.W."/>
            <person name="Turgeon B.G."/>
            <person name="de Wit P.J.G.M."/>
            <person name="Zhong S."/>
            <person name="Goodwin S.B."/>
            <person name="Grigoriev I.V."/>
        </authorList>
    </citation>
    <scope>NUCLEOTIDE SEQUENCE [LARGE SCALE GENOMIC DNA]</scope>
    <source>
        <strain evidence="3">28A</strain>
    </source>
</reference>
<feature type="region of interest" description="Disordered" evidence="1">
    <location>
        <begin position="28"/>
        <end position="104"/>
    </location>
</feature>
<dbReference type="RefSeq" id="XP_008020211.1">
    <property type="nucleotide sequence ID" value="XM_008022020.1"/>
</dbReference>